<dbReference type="OrthoDB" id="775914at2759"/>
<proteinExistence type="predicted"/>
<evidence type="ECO:0000313" key="3">
    <source>
        <dbReference type="Proteomes" id="UP001152484"/>
    </source>
</evidence>
<dbReference type="Proteomes" id="UP001152484">
    <property type="component" value="Unassembled WGS sequence"/>
</dbReference>
<accession>A0A9P0YGZ7</accession>
<evidence type="ECO:0000313" key="2">
    <source>
        <dbReference type="EMBL" id="CAH9054496.1"/>
    </source>
</evidence>
<feature type="compositionally biased region" description="Polar residues" evidence="1">
    <location>
        <begin position="307"/>
        <end position="317"/>
    </location>
</feature>
<keyword evidence="3" id="KW-1185">Reference proteome</keyword>
<gene>
    <name evidence="2" type="ORF">CEURO_LOCUS661</name>
</gene>
<protein>
    <submittedName>
        <fullName evidence="2">Uncharacterized protein</fullName>
    </submittedName>
</protein>
<feature type="region of interest" description="Disordered" evidence="1">
    <location>
        <begin position="295"/>
        <end position="322"/>
    </location>
</feature>
<sequence length="643" mass="71866">MELRKAGTSLHFIETIRDGLVVKMCNRNGKPALNFKYLDEIYESRGLKPSFTLNSAEKCVKSDNQLPLPFADRILSENIEFVSSGSGSESDSDNDVCVGMTLKQVKERCKTKKRKLRSLSYIIREQEVFNCDEEEDEDLNVPLSVFKTKVSKMKRACIDGNTYPSSETAILNPTEHIIGLDCTVQLNGESASLVPTVKYEVLEEDFTGNQCIDSLIDCSSFNCDEESSCSGSILGEVPGAVEVQENMSMLFAEEQLCCNLNEMSTNYDLDCAETDIHLIEVEAGEEMCSSQENDITTSPIETTSPSGFQANSSSNHVLKSPEDGGASSLIQLPKYSSADTRNSCLNTYVLQDELLTLKTLEDNKSSEMVDEIIDPSIETQPSNQISPELLQPPQRFPSLRKAMSPASQKRLCWEMKSANCFDEAEIGIKPVLGQNENYKPSDQACQPRVTIRREQIKRKFKKNSHQGFPHRGNLDGPMFSRSLPQLSSGSASIDSCSNSAITFSQRQMHDFESLAMKLLYELKSMKDVVEEKLLFKAYRSVCGKNEVDEVRNTINNTKKVEETARKWMSMMSRDCTRFCKLMEIQKQSQNDSTSKGTDQRDRKITFADEAGGMLCSVNYFDAVSSPLLPCGDENQDEQDPIGL</sequence>
<feature type="compositionally biased region" description="Low complexity" evidence="1">
    <location>
        <begin position="295"/>
        <end position="306"/>
    </location>
</feature>
<evidence type="ECO:0000256" key="1">
    <source>
        <dbReference type="SAM" id="MobiDB-lite"/>
    </source>
</evidence>
<reference evidence="2" key="1">
    <citation type="submission" date="2022-07" db="EMBL/GenBank/DDBJ databases">
        <authorList>
            <person name="Macas J."/>
            <person name="Novak P."/>
            <person name="Neumann P."/>
        </authorList>
    </citation>
    <scope>NUCLEOTIDE SEQUENCE</scope>
</reference>
<dbReference type="AlphaFoldDB" id="A0A9P0YGZ7"/>
<name>A0A9P0YGZ7_CUSEU</name>
<dbReference type="PANTHER" id="PTHR34461:SF2">
    <property type="entry name" value="EXPRESSED PROTEIN"/>
    <property type="match status" value="1"/>
</dbReference>
<dbReference type="EMBL" id="CAMAPE010000002">
    <property type="protein sequence ID" value="CAH9054496.1"/>
    <property type="molecule type" value="Genomic_DNA"/>
</dbReference>
<comment type="caution">
    <text evidence="2">The sequence shown here is derived from an EMBL/GenBank/DDBJ whole genome shotgun (WGS) entry which is preliminary data.</text>
</comment>
<organism evidence="2 3">
    <name type="scientific">Cuscuta europaea</name>
    <name type="common">European dodder</name>
    <dbReference type="NCBI Taxonomy" id="41803"/>
    <lineage>
        <taxon>Eukaryota</taxon>
        <taxon>Viridiplantae</taxon>
        <taxon>Streptophyta</taxon>
        <taxon>Embryophyta</taxon>
        <taxon>Tracheophyta</taxon>
        <taxon>Spermatophyta</taxon>
        <taxon>Magnoliopsida</taxon>
        <taxon>eudicotyledons</taxon>
        <taxon>Gunneridae</taxon>
        <taxon>Pentapetalae</taxon>
        <taxon>asterids</taxon>
        <taxon>lamiids</taxon>
        <taxon>Solanales</taxon>
        <taxon>Convolvulaceae</taxon>
        <taxon>Cuscuteae</taxon>
        <taxon>Cuscuta</taxon>
        <taxon>Cuscuta subgen. Cuscuta</taxon>
    </lineage>
</organism>
<dbReference type="PANTHER" id="PTHR34461">
    <property type="entry name" value="EXPRESSED PROTEIN"/>
    <property type="match status" value="1"/>
</dbReference>